<gene>
    <name evidence="2" type="ORF">DME_LOCUS9917</name>
</gene>
<dbReference type="AlphaFoldDB" id="A0A3P7PT74"/>
<name>A0A3P7PT74_DRAME</name>
<accession>A0A3P7PT74</accession>
<keyword evidence="3" id="KW-1185">Reference proteome</keyword>
<feature type="compositionally biased region" description="Low complexity" evidence="1">
    <location>
        <begin position="8"/>
        <end position="28"/>
    </location>
</feature>
<evidence type="ECO:0000256" key="1">
    <source>
        <dbReference type="SAM" id="MobiDB-lite"/>
    </source>
</evidence>
<dbReference type="EMBL" id="UYYG01001196">
    <property type="protein sequence ID" value="VDN59944.1"/>
    <property type="molecule type" value="Genomic_DNA"/>
</dbReference>
<evidence type="ECO:0000313" key="2">
    <source>
        <dbReference type="EMBL" id="VDN59944.1"/>
    </source>
</evidence>
<proteinExistence type="predicted"/>
<reference evidence="2 3" key="1">
    <citation type="submission" date="2018-11" db="EMBL/GenBank/DDBJ databases">
        <authorList>
            <consortium name="Pathogen Informatics"/>
        </authorList>
    </citation>
    <scope>NUCLEOTIDE SEQUENCE [LARGE SCALE GENOMIC DNA]</scope>
</reference>
<sequence length="171" mass="19401">MNYNKQFSTSTLSSNSTNTANNSSTIESTKPTEAPITYILRLCRKIECPMGMVQKVRKRILHWCSYMCECAKGLEMKGLKCQKPITTTELMTTVPKIMVYVQRSCGANMIYIERCDFHPISGHMRKCQKISNCVCDVQLYFASDGLCLKIPKTTKNPARLAKKVKMAVRIL</sequence>
<protein>
    <submittedName>
        <fullName evidence="2">Uncharacterized protein</fullName>
    </submittedName>
</protein>
<evidence type="ECO:0000313" key="3">
    <source>
        <dbReference type="Proteomes" id="UP000274756"/>
    </source>
</evidence>
<organism evidence="2 3">
    <name type="scientific">Dracunculus medinensis</name>
    <name type="common">Guinea worm</name>
    <dbReference type="NCBI Taxonomy" id="318479"/>
    <lineage>
        <taxon>Eukaryota</taxon>
        <taxon>Metazoa</taxon>
        <taxon>Ecdysozoa</taxon>
        <taxon>Nematoda</taxon>
        <taxon>Chromadorea</taxon>
        <taxon>Rhabditida</taxon>
        <taxon>Spirurina</taxon>
        <taxon>Dracunculoidea</taxon>
        <taxon>Dracunculidae</taxon>
        <taxon>Dracunculus</taxon>
    </lineage>
</organism>
<dbReference type="Proteomes" id="UP000274756">
    <property type="component" value="Unassembled WGS sequence"/>
</dbReference>
<feature type="region of interest" description="Disordered" evidence="1">
    <location>
        <begin position="1"/>
        <end position="28"/>
    </location>
</feature>